<dbReference type="InterPro" id="IPR004839">
    <property type="entry name" value="Aminotransferase_I/II_large"/>
</dbReference>
<keyword evidence="7" id="KW-0808">Transferase</keyword>
<keyword evidence="3" id="KW-0663">Pyridoxal phosphate</keyword>
<evidence type="ECO:0000256" key="1">
    <source>
        <dbReference type="ARBA" id="ARBA00001933"/>
    </source>
</evidence>
<dbReference type="GO" id="GO:0008483">
    <property type="term" value="F:transaminase activity"/>
    <property type="evidence" value="ECO:0007669"/>
    <property type="project" value="UniProtKB-KW"/>
</dbReference>
<gene>
    <name evidence="7" type="ORF">HJ588_09980</name>
</gene>
<dbReference type="EMBL" id="JABENB010000001">
    <property type="protein sequence ID" value="NNG39597.1"/>
    <property type="molecule type" value="Genomic_DNA"/>
</dbReference>
<comment type="caution">
    <text evidence="7">The sequence shown here is derived from an EMBL/GenBank/DDBJ whole genome shotgun (WGS) entry which is preliminary data.</text>
</comment>
<accession>A0A849AIC3</accession>
<name>A0A849AIC3_9MICO</name>
<sequence>MQRVTVDQLRARGSVKWSVTSGDQLGAFIAESDLPLAPSIRAAITDAVDRGLTGYLPDQVAATTAAATAAFQQRRFGWGVDPGDVRLLPDVLAAFQYTATQLVDPATPIVLPTPAYMPFLQLPGALGRELRTVPMDRVDGRHVLDPQRLADALDGGGLLVLINPHNPTGQVATRDELLQIADVVERTGSTVFADEIHSPLVYPGAEHLPYASLDERTATHTVTAVSASKGWNLPGLACAQLILTTDRHRELWTKSPMVTRHGTSPLGAVAATAAYDAAGVQHLDGLVDYLRRGRDSFARKLAAATGLGYTPPAATYIHWIDLRGLDIDPATVAARTGVLGVNGTACGTPGFLRLTLATSHEIVDEIADRLVSLAGAPNG</sequence>
<protein>
    <recommendedName>
        <fullName evidence="2">cysteine-S-conjugate beta-lyase</fullName>
        <ecNumber evidence="2">4.4.1.13</ecNumber>
    </recommendedName>
</protein>
<dbReference type="AlphaFoldDB" id="A0A849AIC3"/>
<evidence type="ECO:0000256" key="5">
    <source>
        <dbReference type="ARBA" id="ARBA00037974"/>
    </source>
</evidence>
<organism evidence="7 8">
    <name type="scientific">Flexivirga aerilata</name>
    <dbReference type="NCBI Taxonomy" id="1656889"/>
    <lineage>
        <taxon>Bacteria</taxon>
        <taxon>Bacillati</taxon>
        <taxon>Actinomycetota</taxon>
        <taxon>Actinomycetes</taxon>
        <taxon>Micrococcales</taxon>
        <taxon>Dermacoccaceae</taxon>
        <taxon>Flexivirga</taxon>
    </lineage>
</organism>
<comment type="cofactor">
    <cofactor evidence="1">
        <name>pyridoxal 5'-phosphate</name>
        <dbReference type="ChEBI" id="CHEBI:597326"/>
    </cofactor>
</comment>
<keyword evidence="4" id="KW-0456">Lyase</keyword>
<dbReference type="PANTHER" id="PTHR43525">
    <property type="entry name" value="PROTEIN MALY"/>
    <property type="match status" value="1"/>
</dbReference>
<dbReference type="Gene3D" id="3.40.640.10">
    <property type="entry name" value="Type I PLP-dependent aspartate aminotransferase-like (Major domain)"/>
    <property type="match status" value="1"/>
</dbReference>
<evidence type="ECO:0000256" key="4">
    <source>
        <dbReference type="ARBA" id="ARBA00023239"/>
    </source>
</evidence>
<keyword evidence="8" id="KW-1185">Reference proteome</keyword>
<dbReference type="Proteomes" id="UP000557772">
    <property type="component" value="Unassembled WGS sequence"/>
</dbReference>
<reference evidence="7 8" key="1">
    <citation type="submission" date="2020-05" db="EMBL/GenBank/DDBJ databases">
        <title>Flexivirga sp. ID2601S isolated from air conditioner.</title>
        <authorList>
            <person name="Kim D.H."/>
        </authorList>
    </citation>
    <scope>NUCLEOTIDE SEQUENCE [LARGE SCALE GENOMIC DNA]</scope>
    <source>
        <strain evidence="7 8">ID2601S</strain>
    </source>
</reference>
<dbReference type="PANTHER" id="PTHR43525:SF2">
    <property type="entry name" value="CYSTATHIONINE BETA-LYASE-RELATED"/>
    <property type="match status" value="1"/>
</dbReference>
<dbReference type="InterPro" id="IPR015421">
    <property type="entry name" value="PyrdxlP-dep_Trfase_major"/>
</dbReference>
<evidence type="ECO:0000256" key="3">
    <source>
        <dbReference type="ARBA" id="ARBA00022898"/>
    </source>
</evidence>
<dbReference type="EC" id="4.4.1.13" evidence="2"/>
<keyword evidence="7" id="KW-0032">Aminotransferase</keyword>
<dbReference type="CDD" id="cd00609">
    <property type="entry name" value="AAT_like"/>
    <property type="match status" value="1"/>
</dbReference>
<dbReference type="SUPFAM" id="SSF53383">
    <property type="entry name" value="PLP-dependent transferases"/>
    <property type="match status" value="1"/>
</dbReference>
<evidence type="ECO:0000259" key="6">
    <source>
        <dbReference type="Pfam" id="PF00155"/>
    </source>
</evidence>
<dbReference type="Pfam" id="PF00155">
    <property type="entry name" value="Aminotran_1_2"/>
    <property type="match status" value="1"/>
</dbReference>
<evidence type="ECO:0000313" key="7">
    <source>
        <dbReference type="EMBL" id="NNG39597.1"/>
    </source>
</evidence>
<dbReference type="Gene3D" id="3.90.1150.10">
    <property type="entry name" value="Aspartate Aminotransferase, domain 1"/>
    <property type="match status" value="1"/>
</dbReference>
<dbReference type="GO" id="GO:0047804">
    <property type="term" value="F:cysteine-S-conjugate beta-lyase activity"/>
    <property type="evidence" value="ECO:0007669"/>
    <property type="project" value="UniProtKB-EC"/>
</dbReference>
<evidence type="ECO:0000313" key="8">
    <source>
        <dbReference type="Proteomes" id="UP000557772"/>
    </source>
</evidence>
<feature type="domain" description="Aminotransferase class I/classII large" evidence="6">
    <location>
        <begin position="36"/>
        <end position="370"/>
    </location>
</feature>
<evidence type="ECO:0000256" key="2">
    <source>
        <dbReference type="ARBA" id="ARBA00012224"/>
    </source>
</evidence>
<comment type="similarity">
    <text evidence="5">Belongs to the class-II pyridoxal-phosphate-dependent aminotransferase family. MalY/PatB cystathionine beta-lyase subfamily.</text>
</comment>
<dbReference type="InterPro" id="IPR015424">
    <property type="entry name" value="PyrdxlP-dep_Trfase"/>
</dbReference>
<dbReference type="InterPro" id="IPR051798">
    <property type="entry name" value="Class-II_PLP-Dep_Aminotrans"/>
</dbReference>
<dbReference type="GO" id="GO:0030170">
    <property type="term" value="F:pyridoxal phosphate binding"/>
    <property type="evidence" value="ECO:0007669"/>
    <property type="project" value="InterPro"/>
</dbReference>
<dbReference type="InterPro" id="IPR015422">
    <property type="entry name" value="PyrdxlP-dep_Trfase_small"/>
</dbReference>
<proteinExistence type="inferred from homology"/>